<evidence type="ECO:0000256" key="7">
    <source>
        <dbReference type="HAMAP-Rule" id="MF_00150"/>
    </source>
</evidence>
<dbReference type="HAMAP" id="MF_00150">
    <property type="entry name" value="ArgC_type1"/>
    <property type="match status" value="1"/>
</dbReference>
<dbReference type="UniPathway" id="UPA00068">
    <property type="reaction ID" value="UER00108"/>
</dbReference>
<evidence type="ECO:0000259" key="9">
    <source>
        <dbReference type="SMART" id="SM00859"/>
    </source>
</evidence>
<dbReference type="Pfam" id="PF01118">
    <property type="entry name" value="Semialdhyde_dh"/>
    <property type="match status" value="1"/>
</dbReference>
<dbReference type="InterPro" id="IPR050085">
    <property type="entry name" value="AGPR"/>
</dbReference>
<organism evidence="10 11">
    <name type="scientific">Terrimicrobium sacchariphilum</name>
    <dbReference type="NCBI Taxonomy" id="690879"/>
    <lineage>
        <taxon>Bacteria</taxon>
        <taxon>Pseudomonadati</taxon>
        <taxon>Verrucomicrobiota</taxon>
        <taxon>Terrimicrobiia</taxon>
        <taxon>Terrimicrobiales</taxon>
        <taxon>Terrimicrobiaceae</taxon>
        <taxon>Terrimicrobium</taxon>
    </lineage>
</organism>
<proteinExistence type="inferred from homology"/>
<protein>
    <recommendedName>
        <fullName evidence="7">N-acetyl-gamma-glutamyl-phosphate reductase</fullName>
        <shortName evidence="7">AGPR</shortName>
        <ecNumber evidence="7">1.2.1.38</ecNumber>
    </recommendedName>
    <alternativeName>
        <fullName evidence="7">N-acetyl-glutamate semialdehyde dehydrogenase</fullName>
        <shortName evidence="7">NAGSA dehydrogenase</shortName>
    </alternativeName>
</protein>
<dbReference type="STRING" id="690879.TSACC_21641"/>
<dbReference type="GO" id="GO:0051287">
    <property type="term" value="F:NAD binding"/>
    <property type="evidence" value="ECO:0007669"/>
    <property type="project" value="InterPro"/>
</dbReference>
<comment type="catalytic activity">
    <reaction evidence="6 7">
        <text>N-acetyl-L-glutamate 5-semialdehyde + phosphate + NADP(+) = N-acetyl-L-glutamyl 5-phosphate + NADPH + H(+)</text>
        <dbReference type="Rhea" id="RHEA:21588"/>
        <dbReference type="ChEBI" id="CHEBI:15378"/>
        <dbReference type="ChEBI" id="CHEBI:29123"/>
        <dbReference type="ChEBI" id="CHEBI:43474"/>
        <dbReference type="ChEBI" id="CHEBI:57783"/>
        <dbReference type="ChEBI" id="CHEBI:57936"/>
        <dbReference type="ChEBI" id="CHEBI:58349"/>
        <dbReference type="EC" id="1.2.1.38"/>
    </reaction>
</comment>
<dbReference type="PANTHER" id="PTHR32338">
    <property type="entry name" value="N-ACETYL-GAMMA-GLUTAMYL-PHOSPHATE REDUCTASE, CHLOROPLASTIC-RELATED-RELATED"/>
    <property type="match status" value="1"/>
</dbReference>
<evidence type="ECO:0000256" key="4">
    <source>
        <dbReference type="ARBA" id="ARBA00022857"/>
    </source>
</evidence>
<dbReference type="InParanoid" id="A0A146G6U5"/>
<comment type="caution">
    <text evidence="10">The sequence shown here is derived from an EMBL/GenBank/DDBJ whole genome shotgun (WGS) entry which is preliminary data.</text>
</comment>
<evidence type="ECO:0000313" key="10">
    <source>
        <dbReference type="EMBL" id="GAT33231.1"/>
    </source>
</evidence>
<keyword evidence="3 7" id="KW-0028">Amino-acid biosynthesis</keyword>
<dbReference type="GO" id="GO:0006526">
    <property type="term" value="P:L-arginine biosynthetic process"/>
    <property type="evidence" value="ECO:0007669"/>
    <property type="project" value="UniProtKB-UniRule"/>
</dbReference>
<feature type="active site" evidence="7 8">
    <location>
        <position position="154"/>
    </location>
</feature>
<dbReference type="Pfam" id="PF22698">
    <property type="entry name" value="Semialdhyde_dhC_1"/>
    <property type="match status" value="1"/>
</dbReference>
<dbReference type="RefSeq" id="WP_075078990.1">
    <property type="nucleotide sequence ID" value="NZ_BDCO01000002.1"/>
</dbReference>
<evidence type="ECO:0000256" key="2">
    <source>
        <dbReference type="ARBA" id="ARBA00022571"/>
    </source>
</evidence>
<comment type="pathway">
    <text evidence="1 7">Amino-acid biosynthesis; L-arginine biosynthesis; N(2)-acetyl-L-ornithine from L-glutamate: step 3/4.</text>
</comment>
<dbReference type="EMBL" id="BDCO01000002">
    <property type="protein sequence ID" value="GAT33231.1"/>
    <property type="molecule type" value="Genomic_DNA"/>
</dbReference>
<dbReference type="SMART" id="SM00859">
    <property type="entry name" value="Semialdhyde_dh"/>
    <property type="match status" value="1"/>
</dbReference>
<dbReference type="PANTHER" id="PTHR32338:SF10">
    <property type="entry name" value="N-ACETYL-GAMMA-GLUTAMYL-PHOSPHATE REDUCTASE, CHLOROPLASTIC-RELATED"/>
    <property type="match status" value="1"/>
</dbReference>
<evidence type="ECO:0000256" key="8">
    <source>
        <dbReference type="PROSITE-ProRule" id="PRU10010"/>
    </source>
</evidence>
<dbReference type="CDD" id="cd17895">
    <property type="entry name" value="AGPR_1_N"/>
    <property type="match status" value="1"/>
</dbReference>
<dbReference type="Gene3D" id="3.40.50.720">
    <property type="entry name" value="NAD(P)-binding Rossmann-like Domain"/>
    <property type="match status" value="1"/>
</dbReference>
<name>A0A146G6U5_TERSA</name>
<dbReference type="GO" id="GO:0005737">
    <property type="term" value="C:cytoplasm"/>
    <property type="evidence" value="ECO:0007669"/>
    <property type="project" value="UniProtKB-SubCell"/>
</dbReference>
<dbReference type="OrthoDB" id="9801289at2"/>
<reference evidence="11" key="1">
    <citation type="journal article" date="2017" name="Genome Announc.">
        <title>Draft Genome Sequence of Terrimicrobium sacchariphilum NM-5T, a Facultative Anaerobic Soil Bacterium of the Class Spartobacteria.</title>
        <authorList>
            <person name="Qiu Y.L."/>
            <person name="Tourlousse D.M."/>
            <person name="Matsuura N."/>
            <person name="Ohashi A."/>
            <person name="Sekiguchi Y."/>
        </authorList>
    </citation>
    <scope>NUCLEOTIDE SEQUENCE [LARGE SCALE GENOMIC DNA]</scope>
    <source>
        <strain evidence="11">NM-5</strain>
    </source>
</reference>
<dbReference type="InterPro" id="IPR036291">
    <property type="entry name" value="NAD(P)-bd_dom_sf"/>
</dbReference>
<dbReference type="SUPFAM" id="SSF51735">
    <property type="entry name" value="NAD(P)-binding Rossmann-fold domains"/>
    <property type="match status" value="1"/>
</dbReference>
<dbReference type="PROSITE" id="PS01224">
    <property type="entry name" value="ARGC"/>
    <property type="match status" value="1"/>
</dbReference>
<keyword evidence="5 7" id="KW-0560">Oxidoreductase</keyword>
<dbReference type="EC" id="1.2.1.38" evidence="7"/>
<feature type="domain" description="Semialdehyde dehydrogenase NAD-binding" evidence="9">
    <location>
        <begin position="3"/>
        <end position="146"/>
    </location>
</feature>
<gene>
    <name evidence="7" type="primary">argC</name>
    <name evidence="10" type="ORF">TSACC_21641</name>
</gene>
<dbReference type="AlphaFoldDB" id="A0A146G6U5"/>
<keyword evidence="7" id="KW-0963">Cytoplasm</keyword>
<comment type="function">
    <text evidence="7">Catalyzes the NADPH-dependent reduction of N-acetyl-5-glutamyl phosphate to yield N-acetyl-L-glutamate 5-semialdehyde.</text>
</comment>
<dbReference type="GO" id="GO:0003942">
    <property type="term" value="F:N-acetyl-gamma-glutamyl-phosphate reductase activity"/>
    <property type="evidence" value="ECO:0007669"/>
    <property type="project" value="UniProtKB-UniRule"/>
</dbReference>
<dbReference type="Gene3D" id="3.30.360.10">
    <property type="entry name" value="Dihydrodipicolinate Reductase, domain 2"/>
    <property type="match status" value="1"/>
</dbReference>
<evidence type="ECO:0000256" key="5">
    <source>
        <dbReference type="ARBA" id="ARBA00023002"/>
    </source>
</evidence>
<keyword evidence="4 7" id="KW-0521">NADP</keyword>
<dbReference type="FunFam" id="3.30.360.10:FF:000014">
    <property type="entry name" value="N-acetyl-gamma-glutamyl-phosphate reductase"/>
    <property type="match status" value="1"/>
</dbReference>
<dbReference type="SUPFAM" id="SSF55347">
    <property type="entry name" value="Glyceraldehyde-3-phosphate dehydrogenase-like, C-terminal domain"/>
    <property type="match status" value="1"/>
</dbReference>
<dbReference type="InterPro" id="IPR058924">
    <property type="entry name" value="AGPR_dimerisation_dom"/>
</dbReference>
<dbReference type="CDD" id="cd23934">
    <property type="entry name" value="AGPR_1_C"/>
    <property type="match status" value="1"/>
</dbReference>
<dbReference type="InterPro" id="IPR000534">
    <property type="entry name" value="Semialdehyde_DH_NAD-bd"/>
</dbReference>
<accession>A0A146G6U5</accession>
<evidence type="ECO:0000256" key="6">
    <source>
        <dbReference type="ARBA" id="ARBA00050557"/>
    </source>
</evidence>
<dbReference type="Proteomes" id="UP000076023">
    <property type="component" value="Unassembled WGS sequence"/>
</dbReference>
<dbReference type="FunCoup" id="A0A146G6U5">
    <property type="interactions" value="326"/>
</dbReference>
<evidence type="ECO:0000313" key="11">
    <source>
        <dbReference type="Proteomes" id="UP000076023"/>
    </source>
</evidence>
<dbReference type="InterPro" id="IPR023013">
    <property type="entry name" value="AGPR_AS"/>
</dbReference>
<comment type="subcellular location">
    <subcellularLocation>
        <location evidence="7">Cytoplasm</location>
    </subcellularLocation>
</comment>
<evidence type="ECO:0000256" key="3">
    <source>
        <dbReference type="ARBA" id="ARBA00022605"/>
    </source>
</evidence>
<evidence type="ECO:0000256" key="1">
    <source>
        <dbReference type="ARBA" id="ARBA00004862"/>
    </source>
</evidence>
<dbReference type="NCBIfam" id="TIGR01850">
    <property type="entry name" value="argC"/>
    <property type="match status" value="1"/>
</dbReference>
<keyword evidence="11" id="KW-1185">Reference proteome</keyword>
<dbReference type="GO" id="GO:0070401">
    <property type="term" value="F:NADP+ binding"/>
    <property type="evidence" value="ECO:0007669"/>
    <property type="project" value="InterPro"/>
</dbReference>
<keyword evidence="2 7" id="KW-0055">Arginine biosynthesis</keyword>
<comment type="similarity">
    <text evidence="7">Belongs to the NAGSA dehydrogenase family. Type 1 subfamily.</text>
</comment>
<dbReference type="InterPro" id="IPR000706">
    <property type="entry name" value="AGPR_type-1"/>
</dbReference>
<sequence length="342" mass="36316">MTDVAIVGANGYSGEELCSLLARHGGVRIAGVTSRQHAGKPVGSILPRLKGHPAIRDLAFSNATADDVIKTGAKYAFLALPHGLAAEFALPLLNAGLKIVDLSADFRLREADVFQEFYGEAHAAPELLAHAAYGIPEIWREKIKAATLVASAGCYPTSILLPLVPLLRAGQIVTDSIAVSSASGVSGAGRKADVAYLYAECNESLRAYGLPKHRHLSEIEQELTFAAGEKVVITFVPHLAPMTRGIHTTTFAKPKEGVSLAAIKETLTQAYANEPFVRFGDTLPDTKNVVGTNYCDIAARLDERTGRLILLSAEDNLVKGAAGQAVQCFNLMAGFPETQGLL</sequence>